<dbReference type="EC" id="1.1.1.399" evidence="4"/>
<dbReference type="PANTHER" id="PTHR42938">
    <property type="entry name" value="FORMATE DEHYDROGENASE 1"/>
    <property type="match status" value="1"/>
</dbReference>
<dbReference type="InterPro" id="IPR045865">
    <property type="entry name" value="ACT-like_dom_sf"/>
</dbReference>
<protein>
    <recommendedName>
        <fullName evidence="6">D-3-phosphoglycerate dehydrogenase</fullName>
        <ecNumber evidence="4">1.1.1.399</ecNumber>
        <ecNumber evidence="5">1.1.1.95</ecNumber>
    </recommendedName>
    <alternativeName>
        <fullName evidence="9">2-oxoglutarate reductase</fullName>
    </alternativeName>
</protein>
<keyword evidence="8" id="KW-0520">NAD</keyword>
<comment type="catalytic activity">
    <reaction evidence="11">
        <text>(2R)-3-phosphoglycerate + NAD(+) = 3-phosphooxypyruvate + NADH + H(+)</text>
        <dbReference type="Rhea" id="RHEA:12641"/>
        <dbReference type="ChEBI" id="CHEBI:15378"/>
        <dbReference type="ChEBI" id="CHEBI:18110"/>
        <dbReference type="ChEBI" id="CHEBI:57540"/>
        <dbReference type="ChEBI" id="CHEBI:57945"/>
        <dbReference type="ChEBI" id="CHEBI:58272"/>
        <dbReference type="EC" id="1.1.1.95"/>
    </reaction>
</comment>
<dbReference type="GO" id="GO:0051287">
    <property type="term" value="F:NAD binding"/>
    <property type="evidence" value="ECO:0007669"/>
    <property type="project" value="InterPro"/>
</dbReference>
<dbReference type="PROSITE" id="PS00065">
    <property type="entry name" value="D_2_HYDROXYACID_DH_1"/>
    <property type="match status" value="1"/>
</dbReference>
<keyword evidence="7 12" id="KW-0560">Oxidoreductase</keyword>
<evidence type="ECO:0000259" key="13">
    <source>
        <dbReference type="PROSITE" id="PS51671"/>
    </source>
</evidence>
<organism evidence="14 15">
    <name type="scientific">Rossellomorea vietnamensis</name>
    <dbReference type="NCBI Taxonomy" id="218284"/>
    <lineage>
        <taxon>Bacteria</taxon>
        <taxon>Bacillati</taxon>
        <taxon>Bacillota</taxon>
        <taxon>Bacilli</taxon>
        <taxon>Bacillales</taxon>
        <taxon>Bacillaceae</taxon>
        <taxon>Rossellomorea</taxon>
    </lineage>
</organism>
<dbReference type="InterPro" id="IPR006140">
    <property type="entry name" value="D-isomer_DH_NAD-bd"/>
</dbReference>
<dbReference type="Gene3D" id="3.40.50.720">
    <property type="entry name" value="NAD(P)-binding Rossmann-like Domain"/>
    <property type="match status" value="2"/>
</dbReference>
<comment type="caution">
    <text evidence="14">The sequence shown here is derived from an EMBL/GenBank/DDBJ whole genome shotgun (WGS) entry which is preliminary data.</text>
</comment>
<dbReference type="PROSITE" id="PS51671">
    <property type="entry name" value="ACT"/>
    <property type="match status" value="1"/>
</dbReference>
<feature type="domain" description="ACT" evidence="13">
    <location>
        <begin position="319"/>
        <end position="391"/>
    </location>
</feature>
<gene>
    <name evidence="14" type="ORF">AM506_11030</name>
</gene>
<dbReference type="OrthoDB" id="9805416at2"/>
<dbReference type="Proteomes" id="UP000050398">
    <property type="component" value="Unassembled WGS sequence"/>
</dbReference>
<dbReference type="PATRIC" id="fig|218284.4.peg.3907"/>
<evidence type="ECO:0000256" key="3">
    <source>
        <dbReference type="ARBA" id="ARBA00005854"/>
    </source>
</evidence>
<comment type="function">
    <text evidence="1">Catalyzes the reversible oxidation of 3-phospho-D-glycerate to 3-phosphonooxypyruvate, the first step of the phosphorylated L-serine biosynthesis pathway. Also catalyzes the reversible oxidation of 2-hydroxyglutarate to 2-oxoglutarate.</text>
</comment>
<dbReference type="SUPFAM" id="SSF55021">
    <property type="entry name" value="ACT-like"/>
    <property type="match status" value="1"/>
</dbReference>
<comment type="similarity">
    <text evidence="3 12">Belongs to the D-isomer specific 2-hydroxyacid dehydrogenase family.</text>
</comment>
<dbReference type="PROSITE" id="PS00670">
    <property type="entry name" value="D_2_HYDROXYACID_DH_2"/>
    <property type="match status" value="1"/>
</dbReference>
<proteinExistence type="inferred from homology"/>
<evidence type="ECO:0000256" key="11">
    <source>
        <dbReference type="ARBA" id="ARBA00048731"/>
    </source>
</evidence>
<comment type="pathway">
    <text evidence="2">Amino-acid biosynthesis; L-serine biosynthesis; L-serine from 3-phospho-D-glycerate: step 1/3.</text>
</comment>
<reference evidence="14 15" key="1">
    <citation type="submission" date="2015-08" db="EMBL/GenBank/DDBJ databases">
        <title>Draft Genome Sequence of Bacillus vietnamensis UCD-SED5.</title>
        <authorList>
            <person name="Lee R.D."/>
            <person name="Jospin G."/>
            <person name="Lang J.M."/>
            <person name="Coil D.A."/>
            <person name="Eisen J.A."/>
        </authorList>
    </citation>
    <scope>NUCLEOTIDE SEQUENCE [LARGE SCALE GENOMIC DNA]</scope>
    <source>
        <strain evidence="14 15">UCD-SED5</strain>
    </source>
</reference>
<dbReference type="AlphaFoldDB" id="A0A0P6WTU5"/>
<name>A0A0P6WTU5_9BACI</name>
<evidence type="ECO:0000256" key="4">
    <source>
        <dbReference type="ARBA" id="ARBA00013001"/>
    </source>
</evidence>
<comment type="catalytic activity">
    <reaction evidence="10">
        <text>(R)-2-hydroxyglutarate + NAD(+) = 2-oxoglutarate + NADH + H(+)</text>
        <dbReference type="Rhea" id="RHEA:49612"/>
        <dbReference type="ChEBI" id="CHEBI:15378"/>
        <dbReference type="ChEBI" id="CHEBI:15801"/>
        <dbReference type="ChEBI" id="CHEBI:16810"/>
        <dbReference type="ChEBI" id="CHEBI:57540"/>
        <dbReference type="ChEBI" id="CHEBI:57945"/>
        <dbReference type="EC" id="1.1.1.399"/>
    </reaction>
</comment>
<evidence type="ECO:0000256" key="10">
    <source>
        <dbReference type="ARBA" id="ARBA00048126"/>
    </source>
</evidence>
<dbReference type="SUPFAM" id="SSF52283">
    <property type="entry name" value="Formate/glycerate dehydrogenase catalytic domain-like"/>
    <property type="match status" value="1"/>
</dbReference>
<dbReference type="InterPro" id="IPR002912">
    <property type="entry name" value="ACT_dom"/>
</dbReference>
<evidence type="ECO:0000256" key="8">
    <source>
        <dbReference type="ARBA" id="ARBA00023027"/>
    </source>
</evidence>
<accession>A0A0P6WTU5</accession>
<dbReference type="PANTHER" id="PTHR42938:SF47">
    <property type="entry name" value="HYDROXYPYRUVATE REDUCTASE"/>
    <property type="match status" value="1"/>
</dbReference>
<evidence type="ECO:0000256" key="5">
    <source>
        <dbReference type="ARBA" id="ARBA00013143"/>
    </source>
</evidence>
<dbReference type="InterPro" id="IPR036291">
    <property type="entry name" value="NAD(P)-bd_dom_sf"/>
</dbReference>
<dbReference type="EMBL" id="LIXZ01000007">
    <property type="protein sequence ID" value="KPL59477.1"/>
    <property type="molecule type" value="Genomic_DNA"/>
</dbReference>
<dbReference type="GO" id="GO:0004617">
    <property type="term" value="F:phosphoglycerate dehydrogenase activity"/>
    <property type="evidence" value="ECO:0007669"/>
    <property type="project" value="UniProtKB-EC"/>
</dbReference>
<dbReference type="InterPro" id="IPR006139">
    <property type="entry name" value="D-isomer_2_OHA_DH_cat_dom"/>
</dbReference>
<dbReference type="FunFam" id="3.30.70.260:FF:000056">
    <property type="entry name" value="D-3-phosphoglycerate dehydrogenase"/>
    <property type="match status" value="1"/>
</dbReference>
<dbReference type="eggNOG" id="COG0111">
    <property type="taxonomic scope" value="Bacteria"/>
</dbReference>
<evidence type="ECO:0000313" key="15">
    <source>
        <dbReference type="Proteomes" id="UP000050398"/>
    </source>
</evidence>
<dbReference type="UniPathway" id="UPA00135">
    <property type="reaction ID" value="UER00196"/>
</dbReference>
<dbReference type="InterPro" id="IPR029753">
    <property type="entry name" value="D-isomer_DH_CS"/>
</dbReference>
<dbReference type="Gene3D" id="3.30.70.260">
    <property type="match status" value="1"/>
</dbReference>
<evidence type="ECO:0000256" key="9">
    <source>
        <dbReference type="ARBA" id="ARBA00030455"/>
    </source>
</evidence>
<dbReference type="Pfam" id="PF00389">
    <property type="entry name" value="2-Hacid_dh"/>
    <property type="match status" value="1"/>
</dbReference>
<evidence type="ECO:0000256" key="1">
    <source>
        <dbReference type="ARBA" id="ARBA00003800"/>
    </source>
</evidence>
<dbReference type="CDD" id="cd04901">
    <property type="entry name" value="ACT_3PGDH"/>
    <property type="match status" value="1"/>
</dbReference>
<dbReference type="Pfam" id="PF02826">
    <property type="entry name" value="2-Hacid_dh_C"/>
    <property type="match status" value="1"/>
</dbReference>
<dbReference type="CDD" id="cd12174">
    <property type="entry name" value="PGDH_like_3"/>
    <property type="match status" value="1"/>
</dbReference>
<dbReference type="EC" id="1.1.1.95" evidence="5"/>
<dbReference type="InterPro" id="IPR029752">
    <property type="entry name" value="D-isomer_DH_CS1"/>
</dbReference>
<evidence type="ECO:0000313" key="14">
    <source>
        <dbReference type="EMBL" id="KPL59477.1"/>
    </source>
</evidence>
<sequence>MISINTYNAISQSGLSLIEGDLNYHLNGNGDPDGILVRSKNLHDYDFPASVKAIARAGAGVNNIPIDLCTEKGIVVFNTPGANANAVKELVLANLIASSRNLYSAVGWTNSLKESEDDVPGVVEAKKKEFVGSEIKGKKLGVVGLGAIGVLVANDALALGMDVVAYDPFISVDAAWRLSQDVKRAHHIEEVWAACDFVTLHIPLTDKTASFVSEEAFGKMKKGMTILNFSRGELVEEDAMAGALESGVVRKYVTDFPNQRVLAMKNVVPVPHLGASTVESEENCAIMATKQLKTYLETGNIKHAVNLPDVELPYSGKMRVTVMHQNIPNMVGQIATVLSGYAVNIADMINRSKSTWAYTMIDLDQKLAEDEHAEVKQKMKNITGVVSVRLI</sequence>
<evidence type="ECO:0000256" key="6">
    <source>
        <dbReference type="ARBA" id="ARBA00021582"/>
    </source>
</evidence>
<dbReference type="RefSeq" id="WP_060672543.1">
    <property type="nucleotide sequence ID" value="NZ_LIXZ01000007.1"/>
</dbReference>
<dbReference type="SUPFAM" id="SSF51735">
    <property type="entry name" value="NAD(P)-binding Rossmann-fold domains"/>
    <property type="match status" value="1"/>
</dbReference>
<evidence type="ECO:0000256" key="12">
    <source>
        <dbReference type="RuleBase" id="RU003719"/>
    </source>
</evidence>
<evidence type="ECO:0000256" key="7">
    <source>
        <dbReference type="ARBA" id="ARBA00023002"/>
    </source>
</evidence>
<evidence type="ECO:0000256" key="2">
    <source>
        <dbReference type="ARBA" id="ARBA00005216"/>
    </source>
</evidence>